<reference evidence="2" key="1">
    <citation type="journal article" date="2000" name="Trends Biochem. Sci.">
        <title>A novel motif for identifying rps3 homologs in fungal mitochondrial genomes.</title>
        <authorList>
            <person name="Bullerwell C.E."/>
            <person name="Burger G."/>
            <person name="Lang B.F."/>
        </authorList>
    </citation>
    <scope>NUCLEOTIDE SEQUENCE</scope>
    <source>
        <strain evidence="2">ATCC 50154</strain>
    </source>
</reference>
<accession>Q8HIS6</accession>
<feature type="domain" description="Homing endonuclease LAGLIDADG" evidence="1">
    <location>
        <begin position="123"/>
        <end position="207"/>
    </location>
</feature>
<dbReference type="AlphaFoldDB" id="Q8HIS6"/>
<evidence type="ECO:0000259" key="1">
    <source>
        <dbReference type="Pfam" id="PF00961"/>
    </source>
</evidence>
<gene>
    <name evidence="2" type="primary">orf243</name>
</gene>
<sequence>MSIENKRYLKDNKYLDWLAGITDGDGCFTISKKGYVSFELTVETSNLKCLYRIKTVFGGNIKPGKGKWHRYKLHHKEGIINIVNSLNGRLRNPVRILQLDKVCALYNIKLLDTPSLNYSSNWLSGFFDADGSIYINTTFVQVFISISQKDKYLLDQIAFVYGGKVYPHGTTNTFKWIVNKKIEVLAMTEYFKKFPLISKKMIRANLIPSIYEGYSRNWHKKRLNMVEEKKWKELLEKWSNYDI</sequence>
<dbReference type="GeneID" id="805229"/>
<feature type="domain" description="Homing endonuclease LAGLIDADG" evidence="1">
    <location>
        <begin position="18"/>
        <end position="87"/>
    </location>
</feature>
<dbReference type="InterPro" id="IPR027434">
    <property type="entry name" value="Homing_endonucl"/>
</dbReference>
<dbReference type="PANTHER" id="PTHR37520">
    <property type="entry name" value="INTRON-ENCODED DNA ENDONUCLEASE AI2A-RELATED"/>
    <property type="match status" value="1"/>
</dbReference>
<reference evidence="2" key="2">
    <citation type="submission" date="2000-06" db="EMBL/GenBank/DDBJ databases">
        <authorList>
            <person name="Lang F.B."/>
            <person name="Bullerwell C."/>
        </authorList>
    </citation>
    <scope>NUCLEOTIDE SEQUENCE</scope>
    <source>
        <strain evidence="2">ATCC 50154</strain>
    </source>
</reference>
<dbReference type="SUPFAM" id="SSF55608">
    <property type="entry name" value="Homing endonucleases"/>
    <property type="match status" value="2"/>
</dbReference>
<proteinExistence type="predicted"/>
<dbReference type="InterPro" id="IPR004860">
    <property type="entry name" value="LAGLIDADG_dom"/>
</dbReference>
<evidence type="ECO:0000313" key="2">
    <source>
        <dbReference type="EMBL" id="AAN28358.1"/>
    </source>
</evidence>
<protein>
    <submittedName>
        <fullName evidence="2">Orf243</fullName>
    </submittedName>
</protein>
<dbReference type="RefSeq" id="NP_696987.1">
    <property type="nucleotide sequence ID" value="NC_004309.1"/>
</dbReference>
<dbReference type="EMBL" id="AF538053">
    <property type="protein sequence ID" value="AAN28358.1"/>
    <property type="molecule type" value="Genomic_DNA"/>
</dbReference>
<dbReference type="InParanoid" id="Q8HIS6"/>
<organism evidence="2">
    <name type="scientific">Monosiga brevicollis</name>
    <name type="common">Choanoflagellate</name>
    <dbReference type="NCBI Taxonomy" id="81824"/>
    <lineage>
        <taxon>Eukaryota</taxon>
        <taxon>Choanoflagellata</taxon>
        <taxon>Craspedida</taxon>
        <taxon>Salpingoecidae</taxon>
        <taxon>Monosiga</taxon>
    </lineage>
</organism>
<keyword evidence="2" id="KW-0496">Mitochondrion</keyword>
<dbReference type="Gene3D" id="3.10.28.10">
    <property type="entry name" value="Homing endonucleases"/>
    <property type="match status" value="2"/>
</dbReference>
<dbReference type="GO" id="GO:0004519">
    <property type="term" value="F:endonuclease activity"/>
    <property type="evidence" value="ECO:0007669"/>
    <property type="project" value="InterPro"/>
</dbReference>
<reference evidence="2" key="3">
    <citation type="journal article" date="2002" name="Curr. Biol.">
        <title>The closest unicellular relatives of animals.</title>
        <authorList>
            <person name="Lang B.F."/>
            <person name="O'Kelly C."/>
            <person name="Nerad T."/>
            <person name="Gray M.W."/>
            <person name="Burger G."/>
        </authorList>
    </citation>
    <scope>NUCLEOTIDE SEQUENCE</scope>
    <source>
        <strain evidence="2">ATCC 50154</strain>
    </source>
</reference>
<dbReference type="Pfam" id="PF00961">
    <property type="entry name" value="LAGLIDADG_1"/>
    <property type="match status" value="2"/>
</dbReference>
<dbReference type="PANTHER" id="PTHR37520:SF1">
    <property type="entry name" value="INTRON-ENCODED DNA ENDONUCLEASE AI2A-RELATED"/>
    <property type="match status" value="1"/>
</dbReference>
<name>Q8HIS6_MONBE</name>
<geneLocation type="mitochondrion" evidence="2"/>